<dbReference type="Proteomes" id="UP001189122">
    <property type="component" value="Unassembled WGS sequence"/>
</dbReference>
<dbReference type="GO" id="GO:0005524">
    <property type="term" value="F:ATP binding"/>
    <property type="evidence" value="ECO:0007669"/>
    <property type="project" value="UniProtKB-KW"/>
</dbReference>
<dbReference type="GO" id="GO:0000724">
    <property type="term" value="P:double-strand break repair via homologous recombination"/>
    <property type="evidence" value="ECO:0007669"/>
    <property type="project" value="TreeGrafter"/>
</dbReference>
<dbReference type="Pfam" id="PF00271">
    <property type="entry name" value="Helicase_C"/>
    <property type="match status" value="1"/>
</dbReference>
<feature type="domain" description="Helicase C-terminal" evidence="15">
    <location>
        <begin position="485"/>
        <end position="643"/>
    </location>
</feature>
<dbReference type="SUPFAM" id="SSF52540">
    <property type="entry name" value="P-loop containing nucleoside triphosphate hydrolases"/>
    <property type="match status" value="1"/>
</dbReference>
<dbReference type="GO" id="GO:0005694">
    <property type="term" value="C:chromosome"/>
    <property type="evidence" value="ECO:0007669"/>
    <property type="project" value="TreeGrafter"/>
</dbReference>
<evidence type="ECO:0000256" key="6">
    <source>
        <dbReference type="ARBA" id="ARBA00022840"/>
    </source>
</evidence>
<dbReference type="EMBL" id="CACRZD030000005">
    <property type="protein sequence ID" value="CAA6660078.1"/>
    <property type="molecule type" value="Genomic_DNA"/>
</dbReference>
<comment type="similarity">
    <text evidence="2">Belongs to the helicase family. RecQ subfamily.</text>
</comment>
<comment type="subcellular location">
    <subcellularLocation>
        <location evidence="1">Nucleus</location>
    </subcellularLocation>
</comment>
<protein>
    <recommendedName>
        <fullName evidence="11">DNA 3'-5' helicase</fullName>
        <ecNumber evidence="11">5.6.2.4</ecNumber>
    </recommendedName>
</protein>
<feature type="compositionally biased region" description="Pro residues" evidence="13">
    <location>
        <begin position="18"/>
        <end position="28"/>
    </location>
</feature>
<evidence type="ECO:0000256" key="12">
    <source>
        <dbReference type="ARBA" id="ARBA00049360"/>
    </source>
</evidence>
<gene>
    <name evidence="16" type="ORF">SI7747_05006497</name>
</gene>
<dbReference type="GO" id="GO:0005634">
    <property type="term" value="C:nucleus"/>
    <property type="evidence" value="ECO:0007669"/>
    <property type="project" value="UniProtKB-SubCell"/>
</dbReference>
<dbReference type="PANTHER" id="PTHR13710">
    <property type="entry name" value="DNA HELICASE RECQ FAMILY MEMBER"/>
    <property type="match status" value="1"/>
</dbReference>
<comment type="catalytic activity">
    <reaction evidence="12">
        <text>ATP + H2O = ADP + phosphate + H(+)</text>
        <dbReference type="Rhea" id="RHEA:13065"/>
        <dbReference type="ChEBI" id="CHEBI:15377"/>
        <dbReference type="ChEBI" id="CHEBI:15378"/>
        <dbReference type="ChEBI" id="CHEBI:30616"/>
        <dbReference type="ChEBI" id="CHEBI:43474"/>
        <dbReference type="ChEBI" id="CHEBI:456216"/>
    </reaction>
</comment>
<evidence type="ECO:0000259" key="15">
    <source>
        <dbReference type="PROSITE" id="PS51194"/>
    </source>
</evidence>
<dbReference type="InterPro" id="IPR002464">
    <property type="entry name" value="DNA/RNA_helicase_DEAH_CS"/>
</dbReference>
<dbReference type="PROSITE" id="PS51194">
    <property type="entry name" value="HELICASE_CTER"/>
    <property type="match status" value="1"/>
</dbReference>
<dbReference type="EMBL" id="LR743592">
    <property type="protein sequence ID" value="CAA2620328.1"/>
    <property type="molecule type" value="Genomic_DNA"/>
</dbReference>
<evidence type="ECO:0000256" key="8">
    <source>
        <dbReference type="ARBA" id="ARBA00023235"/>
    </source>
</evidence>
<dbReference type="PANTHER" id="PTHR13710:SF108">
    <property type="entry name" value="ATP-DEPENDENT DNA HELICASE Q4"/>
    <property type="match status" value="1"/>
</dbReference>
<name>A0A7I8IQ35_SPIIN</name>
<dbReference type="GO" id="GO:0005737">
    <property type="term" value="C:cytoplasm"/>
    <property type="evidence" value="ECO:0007669"/>
    <property type="project" value="TreeGrafter"/>
</dbReference>
<proteinExistence type="inferred from homology"/>
<accession>A0A7I8IQ35</accession>
<keyword evidence="6" id="KW-0067">ATP-binding</keyword>
<evidence type="ECO:0000256" key="7">
    <source>
        <dbReference type="ARBA" id="ARBA00023125"/>
    </source>
</evidence>
<dbReference type="SMART" id="SM00490">
    <property type="entry name" value="HELICc"/>
    <property type="match status" value="1"/>
</dbReference>
<evidence type="ECO:0000256" key="3">
    <source>
        <dbReference type="ARBA" id="ARBA00022741"/>
    </source>
</evidence>
<evidence type="ECO:0000313" key="17">
    <source>
        <dbReference type="Proteomes" id="UP001189122"/>
    </source>
</evidence>
<keyword evidence="8" id="KW-0413">Isomerase</keyword>
<evidence type="ECO:0000259" key="14">
    <source>
        <dbReference type="PROSITE" id="PS51192"/>
    </source>
</evidence>
<dbReference type="InterPro" id="IPR004589">
    <property type="entry name" value="DNA_helicase_ATP-dep_RecQ"/>
</dbReference>
<evidence type="ECO:0000256" key="9">
    <source>
        <dbReference type="ARBA" id="ARBA00023242"/>
    </source>
</evidence>
<reference evidence="16 17" key="1">
    <citation type="submission" date="2019-12" db="EMBL/GenBank/DDBJ databases">
        <authorList>
            <person name="Scholz U."/>
            <person name="Mascher M."/>
            <person name="Fiebig A."/>
        </authorList>
    </citation>
    <scope>NUCLEOTIDE SEQUENCE</scope>
</reference>
<evidence type="ECO:0000256" key="11">
    <source>
        <dbReference type="ARBA" id="ARBA00034808"/>
    </source>
</evidence>
<dbReference type="GO" id="GO:0009378">
    <property type="term" value="F:four-way junction helicase activity"/>
    <property type="evidence" value="ECO:0007669"/>
    <property type="project" value="TreeGrafter"/>
</dbReference>
<dbReference type="FunFam" id="3.40.50.300:FF:000772">
    <property type="entry name" value="ATP-dependent DNA helicase Q4"/>
    <property type="match status" value="1"/>
</dbReference>
<evidence type="ECO:0000256" key="5">
    <source>
        <dbReference type="ARBA" id="ARBA00022806"/>
    </source>
</evidence>
<evidence type="ECO:0000313" key="16">
    <source>
        <dbReference type="EMBL" id="CAA2620328.1"/>
    </source>
</evidence>
<keyword evidence="7" id="KW-0238">DNA-binding</keyword>
<sequence>MKSDSDSDGSHVSATPPRGSPPPPPPPRRAPRPLSAAPPGEQRRPRRLCRRLLSANRYRRWELRPSARSIKSRGRGPNPPFMIFPSVYFDATVRKLVLEIEKPRDRQGSLHKHGHFTYCGGLPRESNSEDEIIGAGRAVDHRIDEGSREVHHELSPIRSGARVAKAHPNWISGPSGMTMTETPKRFKFSNEGNFVKLNLNTYGRKKFRYRNGKRKFAVSRFSRSRRKAPDVKPGGLLKEDHTLLRQEGSVKCSGGIVEEAILAVREDQSDENLQKLLKLTHGYDSFREGQLTAVKQVLEGKSTMLVLPTGAGKSLCYQLPALILPGLTLVISPLVSLMVDQIRQLPPLISGGLLCSNQTIEEVNETLDQILHGRLKVLFVSPERFTDSKFLGIFEDGPAISLIVVDEAHCLSEWSHNFRPSYLRLRSSLFKTKLSVDCVLAMTATATTQTLDDIMRSLDIKPCNLIQTSNMRENLELHVTMSGNRLKDLLALLKSSPLNEVRSIIVYCKFQSETDLVGNYLCDNGIPARSYHSGIRAKNRSRTQELFCANKIRVVVATVAFGMGLDKRDVGAVIHYSLPESLEEYVQETGRAGRDGRLSLCHLLLDDNTYYKLRSLLYSDGTDEYAMNRLLCQIFDYKTNSPGNICSLVKEFAARTFDMKEEVILTVLTQLELGEVQYIRLLPPTNVTCTVQFHKSAPSLLSGKSIVVAAILKKSEAKQGHYIFDIPTVANSTGITAIELLNHLQKLKSSGEITYETKDPAFYYAIMKRPEDIISLSTDLTKWLCLFEICKIRKLDAMFGAAMFAAKECKRTGGCSSSLHSECMRKRILDYFARGGGLSQDPPLTMETKSSPFLRADIKVFLQSNPHVKFTPRAVARIMHGIPSPAFPYATWSNTHFWGRHSQVDFPAVMRAATVELISMPGRGAPSSVIRTSLGCHRVTSAAFEGNVYVFAHFTCLKYI</sequence>
<comment type="catalytic activity">
    <reaction evidence="10">
        <text>Couples ATP hydrolysis with the unwinding of duplex DNA by translocating in the 3'-5' direction.</text>
        <dbReference type="EC" id="5.6.2.4"/>
    </reaction>
</comment>
<dbReference type="AlphaFoldDB" id="A0A7I8IQ35"/>
<keyword evidence="5" id="KW-0347">Helicase</keyword>
<evidence type="ECO:0000256" key="4">
    <source>
        <dbReference type="ARBA" id="ARBA00022801"/>
    </source>
</evidence>
<dbReference type="InterPro" id="IPR027417">
    <property type="entry name" value="P-loop_NTPase"/>
</dbReference>
<dbReference type="InterPro" id="IPR014001">
    <property type="entry name" value="Helicase_ATP-bd"/>
</dbReference>
<dbReference type="Gene3D" id="3.40.50.300">
    <property type="entry name" value="P-loop containing nucleotide triphosphate hydrolases"/>
    <property type="match status" value="2"/>
</dbReference>
<dbReference type="PROSITE" id="PS51192">
    <property type="entry name" value="HELICASE_ATP_BIND_1"/>
    <property type="match status" value="1"/>
</dbReference>
<dbReference type="SMART" id="SM00487">
    <property type="entry name" value="DEXDc"/>
    <property type="match status" value="1"/>
</dbReference>
<dbReference type="InterPro" id="IPR001650">
    <property type="entry name" value="Helicase_C-like"/>
</dbReference>
<evidence type="ECO:0000256" key="1">
    <source>
        <dbReference type="ARBA" id="ARBA00004123"/>
    </source>
</evidence>
<dbReference type="NCBIfam" id="TIGR00614">
    <property type="entry name" value="recQ_fam"/>
    <property type="match status" value="1"/>
</dbReference>
<dbReference type="GO" id="GO:0003677">
    <property type="term" value="F:DNA binding"/>
    <property type="evidence" value="ECO:0007669"/>
    <property type="project" value="UniProtKB-KW"/>
</dbReference>
<dbReference type="EC" id="5.6.2.4" evidence="11"/>
<evidence type="ECO:0000256" key="10">
    <source>
        <dbReference type="ARBA" id="ARBA00034617"/>
    </source>
</evidence>
<dbReference type="FunFam" id="3.40.50.300:FF:001334">
    <property type="entry name" value="ATP-dependent DNA helicase Q-like 5"/>
    <property type="match status" value="1"/>
</dbReference>
<evidence type="ECO:0000256" key="2">
    <source>
        <dbReference type="ARBA" id="ARBA00005446"/>
    </source>
</evidence>
<keyword evidence="9" id="KW-0539">Nucleus</keyword>
<keyword evidence="3" id="KW-0547">Nucleotide-binding</keyword>
<dbReference type="InterPro" id="IPR011545">
    <property type="entry name" value="DEAD/DEAH_box_helicase_dom"/>
</dbReference>
<keyword evidence="17" id="KW-1185">Reference proteome</keyword>
<dbReference type="GO" id="GO:0043138">
    <property type="term" value="F:3'-5' DNA helicase activity"/>
    <property type="evidence" value="ECO:0007669"/>
    <property type="project" value="UniProtKB-EC"/>
</dbReference>
<feature type="domain" description="Helicase ATP-binding" evidence="14">
    <location>
        <begin position="294"/>
        <end position="464"/>
    </location>
</feature>
<dbReference type="Pfam" id="PF00270">
    <property type="entry name" value="DEAD"/>
    <property type="match status" value="1"/>
</dbReference>
<feature type="region of interest" description="Disordered" evidence="13">
    <location>
        <begin position="1"/>
        <end position="47"/>
    </location>
</feature>
<dbReference type="GO" id="GO:0016787">
    <property type="term" value="F:hydrolase activity"/>
    <property type="evidence" value="ECO:0007669"/>
    <property type="project" value="UniProtKB-KW"/>
</dbReference>
<evidence type="ECO:0000256" key="13">
    <source>
        <dbReference type="SAM" id="MobiDB-lite"/>
    </source>
</evidence>
<organism evidence="16">
    <name type="scientific">Spirodela intermedia</name>
    <name type="common">Intermediate duckweed</name>
    <dbReference type="NCBI Taxonomy" id="51605"/>
    <lineage>
        <taxon>Eukaryota</taxon>
        <taxon>Viridiplantae</taxon>
        <taxon>Streptophyta</taxon>
        <taxon>Embryophyta</taxon>
        <taxon>Tracheophyta</taxon>
        <taxon>Spermatophyta</taxon>
        <taxon>Magnoliopsida</taxon>
        <taxon>Liliopsida</taxon>
        <taxon>Araceae</taxon>
        <taxon>Lemnoideae</taxon>
        <taxon>Spirodela</taxon>
    </lineage>
</organism>
<dbReference type="PROSITE" id="PS00690">
    <property type="entry name" value="DEAH_ATP_HELICASE"/>
    <property type="match status" value="1"/>
</dbReference>
<keyword evidence="4" id="KW-0378">Hydrolase</keyword>